<reference evidence="1 2" key="1">
    <citation type="journal article" date="2009" name="Infect. Immun.">
        <title>Comparative genomics reveal extensive transposon-mediated genomic plasticity and diversity among potential effector proteins within the genus Coxiella.</title>
        <authorList>
            <person name="Beare P.A."/>
            <person name="Unsworth N."/>
            <person name="Andoh M."/>
            <person name="Voth D.E."/>
            <person name="Omsland A."/>
            <person name="Gilk S.D."/>
            <person name="Williams K.P."/>
            <person name="Sobral B.W."/>
            <person name="Kupko J.J.III."/>
            <person name="Porcella S.F."/>
            <person name="Samuel J.E."/>
            <person name="Heinzen R.A."/>
        </authorList>
    </citation>
    <scope>NUCLEOTIDE SEQUENCE [LARGE SCALE GENOMIC DNA]</scope>
    <source>
        <strain evidence="1 2">Dugway 5J108-111</strain>
    </source>
</reference>
<dbReference type="AlphaFoldDB" id="A9KEQ5"/>
<evidence type="ECO:0000313" key="2">
    <source>
        <dbReference type="Proteomes" id="UP000008555"/>
    </source>
</evidence>
<name>A9KEQ5_COXBN</name>
<gene>
    <name evidence="1" type="ordered locus">CBUD_1964</name>
</gene>
<evidence type="ECO:0000313" key="1">
    <source>
        <dbReference type="EMBL" id="ABS77983.2"/>
    </source>
</evidence>
<dbReference type="KEGG" id="cbd:CBUD_1964"/>
<accession>A9KEQ5</accession>
<dbReference type="EMBL" id="CP000733">
    <property type="protein sequence ID" value="ABS77983.2"/>
    <property type="molecule type" value="Genomic_DNA"/>
</dbReference>
<protein>
    <submittedName>
        <fullName evidence="1">Uncharacterized protein</fullName>
    </submittedName>
</protein>
<dbReference type="Proteomes" id="UP000008555">
    <property type="component" value="Chromosome"/>
</dbReference>
<dbReference type="HOGENOM" id="CLU_3198724_0_0_6"/>
<organism evidence="1 2">
    <name type="scientific">Coxiella burnetii (strain Dugway 5J108-111)</name>
    <dbReference type="NCBI Taxonomy" id="434922"/>
    <lineage>
        <taxon>Bacteria</taxon>
        <taxon>Pseudomonadati</taxon>
        <taxon>Pseudomonadota</taxon>
        <taxon>Gammaproteobacteria</taxon>
        <taxon>Legionellales</taxon>
        <taxon>Coxiellaceae</taxon>
        <taxon>Coxiella</taxon>
    </lineage>
</organism>
<sequence>MLLIVIPAQAGIQRTRAQRTFGAPGFSPARMTKPNIETVSVYYQK</sequence>
<proteinExistence type="predicted"/>